<dbReference type="InterPro" id="IPR001851">
    <property type="entry name" value="ABC_transp_permease"/>
</dbReference>
<evidence type="ECO:0000256" key="6">
    <source>
        <dbReference type="SAM" id="Phobius"/>
    </source>
</evidence>
<dbReference type="OrthoDB" id="9789111at2"/>
<dbReference type="GO" id="GO:0022857">
    <property type="term" value="F:transmembrane transporter activity"/>
    <property type="evidence" value="ECO:0007669"/>
    <property type="project" value="InterPro"/>
</dbReference>
<dbReference type="CDD" id="cd06579">
    <property type="entry name" value="TM_PBP1_transp_AraH_like"/>
    <property type="match status" value="1"/>
</dbReference>
<dbReference type="PANTHER" id="PTHR32196">
    <property type="entry name" value="ABC TRANSPORTER PERMEASE PROTEIN YPHD-RELATED-RELATED"/>
    <property type="match status" value="1"/>
</dbReference>
<gene>
    <name evidence="7" type="primary">rbsC_9</name>
    <name evidence="7" type="ORF">DSM106044_01502</name>
</gene>
<dbReference type="EMBL" id="QGQD01000036">
    <property type="protein sequence ID" value="TLD01523.1"/>
    <property type="molecule type" value="Genomic_DNA"/>
</dbReference>
<evidence type="ECO:0000256" key="1">
    <source>
        <dbReference type="ARBA" id="ARBA00004651"/>
    </source>
</evidence>
<evidence type="ECO:0000313" key="7">
    <source>
        <dbReference type="EMBL" id="TLD01523.1"/>
    </source>
</evidence>
<keyword evidence="3 6" id="KW-0812">Transmembrane</keyword>
<dbReference type="Proteomes" id="UP000306509">
    <property type="component" value="Unassembled WGS sequence"/>
</dbReference>
<name>A0A4U8QB78_9FIRM</name>
<feature type="transmembrane region" description="Helical" evidence="6">
    <location>
        <begin position="94"/>
        <end position="117"/>
    </location>
</feature>
<dbReference type="AlphaFoldDB" id="A0A4U8QB78"/>
<evidence type="ECO:0000313" key="8">
    <source>
        <dbReference type="Proteomes" id="UP000306509"/>
    </source>
</evidence>
<dbReference type="RefSeq" id="WP_052430703.1">
    <property type="nucleotide sequence ID" value="NZ_CABMJZ010000019.1"/>
</dbReference>
<comment type="caution">
    <text evidence="7">The sequence shown here is derived from an EMBL/GenBank/DDBJ whole genome shotgun (WGS) entry which is preliminary data.</text>
</comment>
<reference evidence="7 8" key="1">
    <citation type="journal article" date="2019" name="Anaerobe">
        <title>Detection of Robinsoniella peoriensis in multiple bone samples of a trauma patient.</title>
        <authorList>
            <person name="Schrottner P."/>
            <person name="Hartwich K."/>
            <person name="Bunk B."/>
            <person name="Schober I."/>
            <person name="Helbig S."/>
            <person name="Rudolph W.W."/>
            <person name="Gunzer F."/>
        </authorList>
    </citation>
    <scope>NUCLEOTIDE SEQUENCE [LARGE SCALE GENOMIC DNA]</scope>
    <source>
        <strain evidence="7 8">DSM 106044</strain>
    </source>
</reference>
<dbReference type="STRING" id="180332.GCA_000797495_04784"/>
<feature type="transmembrane region" description="Helical" evidence="6">
    <location>
        <begin position="165"/>
        <end position="183"/>
    </location>
</feature>
<evidence type="ECO:0000256" key="2">
    <source>
        <dbReference type="ARBA" id="ARBA00022475"/>
    </source>
</evidence>
<proteinExistence type="predicted"/>
<keyword evidence="4 6" id="KW-1133">Transmembrane helix</keyword>
<feature type="transmembrane region" description="Helical" evidence="6">
    <location>
        <begin position="268"/>
        <end position="286"/>
    </location>
</feature>
<protein>
    <submittedName>
        <fullName evidence="7">Ribose transport system permease protein RbsC</fullName>
    </submittedName>
</protein>
<evidence type="ECO:0000256" key="5">
    <source>
        <dbReference type="ARBA" id="ARBA00023136"/>
    </source>
</evidence>
<accession>A0A4U8QB78</accession>
<sequence length="318" mass="33405">MNAKAKSFDIKAFLMKYIMYFVLILMCIIMAVASDKFLTTANLMTIVKQISIQSIVAIGMTMIIITGNIDLSVGSIVAFASVCAAMMMNAGLPIPIAIILTVLVAGVLGFISGGVTAKLKLHSFLVTLALMQAFRGLAQTITGGYPVAGLPDSFGKIASGSIGPVPYLVIYMIIFYAVFIYIMKYTAFGRSIYAIGGNQESARLSGINVEKVKTMVFVISSMLCGVAGVLLTSKVRSGDPTCANGWEMDTIAGAIIGGTNMMGGEGKLGGTIIGLLFVGILSNGMVLLGVNAYMQSVIKGLVIFGAVIINSIQKRSQA</sequence>
<keyword evidence="5 6" id="KW-0472">Membrane</keyword>
<keyword evidence="2" id="KW-1003">Cell membrane</keyword>
<organism evidence="7 8">
    <name type="scientific">Robinsoniella peoriensis</name>
    <dbReference type="NCBI Taxonomy" id="180332"/>
    <lineage>
        <taxon>Bacteria</taxon>
        <taxon>Bacillati</taxon>
        <taxon>Bacillota</taxon>
        <taxon>Clostridia</taxon>
        <taxon>Lachnospirales</taxon>
        <taxon>Lachnospiraceae</taxon>
        <taxon>Robinsoniella</taxon>
    </lineage>
</organism>
<evidence type="ECO:0000256" key="4">
    <source>
        <dbReference type="ARBA" id="ARBA00022989"/>
    </source>
</evidence>
<comment type="subcellular location">
    <subcellularLocation>
        <location evidence="1">Cell membrane</location>
        <topology evidence="1">Multi-pass membrane protein</topology>
    </subcellularLocation>
</comment>
<dbReference type="Pfam" id="PF02653">
    <property type="entry name" value="BPD_transp_2"/>
    <property type="match status" value="1"/>
</dbReference>
<feature type="transmembrane region" description="Helical" evidence="6">
    <location>
        <begin position="12"/>
        <end position="34"/>
    </location>
</feature>
<dbReference type="GO" id="GO:0005886">
    <property type="term" value="C:plasma membrane"/>
    <property type="evidence" value="ECO:0007669"/>
    <property type="project" value="UniProtKB-SubCell"/>
</dbReference>
<keyword evidence="8" id="KW-1185">Reference proteome</keyword>
<evidence type="ECO:0000256" key="3">
    <source>
        <dbReference type="ARBA" id="ARBA00022692"/>
    </source>
</evidence>